<evidence type="ECO:0000313" key="1">
    <source>
        <dbReference type="EMBL" id="MBB4987109.1"/>
    </source>
</evidence>
<dbReference type="EMBL" id="JACHJY010000017">
    <property type="protein sequence ID" value="MBB4987109.1"/>
    <property type="molecule type" value="Genomic_DNA"/>
</dbReference>
<sequence length="43" mass="4892">MTLRRLLQHTCGLSDCSRSQALQDIMRAAEEEFVCVLLDQGRP</sequence>
<proteinExistence type="predicted"/>
<protein>
    <submittedName>
        <fullName evidence="1">CubicO group peptidase (Beta-lactamase class C family)</fullName>
    </submittedName>
</protein>
<dbReference type="Proteomes" id="UP000582643">
    <property type="component" value="Unassembled WGS sequence"/>
</dbReference>
<accession>A0A7W7XFP1</accession>
<dbReference type="RefSeq" id="WP_376773647.1">
    <property type="nucleotide sequence ID" value="NZ_JACHJY010000017.1"/>
</dbReference>
<evidence type="ECO:0000313" key="2">
    <source>
        <dbReference type="Proteomes" id="UP000582643"/>
    </source>
</evidence>
<reference evidence="1 2" key="1">
    <citation type="submission" date="2020-08" db="EMBL/GenBank/DDBJ databases">
        <title>Genomic Encyclopedia of Type Strains, Phase III (KMG-III): the genomes of soil and plant-associated and newly described type strains.</title>
        <authorList>
            <person name="Whitman W."/>
        </authorList>
    </citation>
    <scope>NUCLEOTIDE SEQUENCE [LARGE SCALE GENOMIC DNA]</scope>
    <source>
        <strain evidence="1 2">SFB5A</strain>
    </source>
</reference>
<keyword evidence="2" id="KW-1185">Reference proteome</keyword>
<dbReference type="AlphaFoldDB" id="A0A7W7XFP1"/>
<name>A0A7W7XFP1_9ACTN</name>
<comment type="caution">
    <text evidence="1">The sequence shown here is derived from an EMBL/GenBank/DDBJ whole genome shotgun (WGS) entry which is preliminary data.</text>
</comment>
<gene>
    <name evidence="1" type="ORF">GGE06_008081</name>
</gene>
<organism evidence="1 2">
    <name type="scientific">Streptomyces nymphaeiformis</name>
    <dbReference type="NCBI Taxonomy" id="2663842"/>
    <lineage>
        <taxon>Bacteria</taxon>
        <taxon>Bacillati</taxon>
        <taxon>Actinomycetota</taxon>
        <taxon>Actinomycetes</taxon>
        <taxon>Kitasatosporales</taxon>
        <taxon>Streptomycetaceae</taxon>
        <taxon>Streptomyces</taxon>
    </lineage>
</organism>